<evidence type="ECO:0000313" key="3">
    <source>
        <dbReference type="Proteomes" id="UP000008068"/>
    </source>
</evidence>
<accession>G0NEH3</accession>
<feature type="transmembrane region" description="Helical" evidence="1">
    <location>
        <begin position="6"/>
        <end position="31"/>
    </location>
</feature>
<sequence>MPVVALIVTSITSICVSITVIINFDLLYNVFVSKKWEKSPRLALFYFRFGVDGFLGLAHIIIMFFMFLKLLGIEYIVTSHPYLVFSVIWPTANTVSIRTFLAVIINIDRTFAVFFPIFYRNHRISFNNYLLIFIASCYPILDNIMNWIVCDFKLIVPPGCVTFGCIGNKCFLRYSLAYEVANQLALIDALIIITFDVIPSFVLATVQVDIREFGSIMAFGKMTGLSLEAYIVYQTFKKKNEIVTNASLIHESVKGESPQEV</sequence>
<keyword evidence="3" id="KW-1185">Reference proteome</keyword>
<keyword evidence="1" id="KW-0812">Transmembrane</keyword>
<feature type="transmembrane region" description="Helical" evidence="1">
    <location>
        <begin position="43"/>
        <end position="67"/>
    </location>
</feature>
<proteinExistence type="predicted"/>
<name>G0NEH3_CAEBE</name>
<dbReference type="HOGENOM" id="CLU_059075_0_1_1"/>
<gene>
    <name evidence="2" type="ORF">CAEBREN_23623</name>
</gene>
<dbReference type="PANTHER" id="PTHR10664:SF20">
    <property type="entry name" value="SERPENTINE RECEPTOR, CLASS BC (CLASS B-LIKE)"/>
    <property type="match status" value="1"/>
</dbReference>
<dbReference type="eggNOG" id="ENOG502TH7S">
    <property type="taxonomic scope" value="Eukaryota"/>
</dbReference>
<keyword evidence="1" id="KW-1133">Transmembrane helix</keyword>
<feature type="transmembrane region" description="Helical" evidence="1">
    <location>
        <begin position="87"/>
        <end position="107"/>
    </location>
</feature>
<organism evidence="3">
    <name type="scientific">Caenorhabditis brenneri</name>
    <name type="common">Nematode worm</name>
    <dbReference type="NCBI Taxonomy" id="135651"/>
    <lineage>
        <taxon>Eukaryota</taxon>
        <taxon>Metazoa</taxon>
        <taxon>Ecdysozoa</taxon>
        <taxon>Nematoda</taxon>
        <taxon>Chromadorea</taxon>
        <taxon>Rhabditida</taxon>
        <taxon>Rhabditina</taxon>
        <taxon>Rhabditomorpha</taxon>
        <taxon>Rhabditoidea</taxon>
        <taxon>Rhabditidae</taxon>
        <taxon>Peloderinae</taxon>
        <taxon>Caenorhabditis</taxon>
    </lineage>
</organism>
<feature type="transmembrane region" description="Helical" evidence="1">
    <location>
        <begin position="128"/>
        <end position="149"/>
    </location>
</feature>
<dbReference type="OrthoDB" id="5873491at2759"/>
<evidence type="ECO:0008006" key="4">
    <source>
        <dbReference type="Google" id="ProtNLM"/>
    </source>
</evidence>
<evidence type="ECO:0000256" key="1">
    <source>
        <dbReference type="SAM" id="Phobius"/>
    </source>
</evidence>
<dbReference type="InParanoid" id="G0NEH3"/>
<keyword evidence="1" id="KW-0472">Membrane</keyword>
<dbReference type="Proteomes" id="UP000008068">
    <property type="component" value="Unassembled WGS sequence"/>
</dbReference>
<dbReference type="PANTHER" id="PTHR10664">
    <property type="entry name" value="SERPENTINE RECEPTOR-C.ELEGANS"/>
    <property type="match status" value="1"/>
</dbReference>
<feature type="transmembrane region" description="Helical" evidence="1">
    <location>
        <begin position="184"/>
        <end position="207"/>
    </location>
</feature>
<protein>
    <recommendedName>
        <fullName evidence="4">Serpentine receptor class gamma</fullName>
    </recommendedName>
</protein>
<dbReference type="InterPro" id="IPR019420">
    <property type="entry name" value="7TM_GPCR_serpentine_rcpt_Srbc"/>
</dbReference>
<dbReference type="AlphaFoldDB" id="G0NEH3"/>
<dbReference type="OMA" id="NIMNWIV"/>
<dbReference type="Pfam" id="PF10316">
    <property type="entry name" value="7TM_GPCR_Srbc"/>
    <property type="match status" value="2"/>
</dbReference>
<reference evidence="3" key="1">
    <citation type="submission" date="2011-07" db="EMBL/GenBank/DDBJ databases">
        <authorList>
            <consortium name="Caenorhabditis brenneri Sequencing and Analysis Consortium"/>
            <person name="Wilson R.K."/>
        </authorList>
    </citation>
    <scope>NUCLEOTIDE SEQUENCE [LARGE SCALE GENOMIC DNA]</scope>
    <source>
        <strain evidence="3">PB2801</strain>
    </source>
</reference>
<dbReference type="EMBL" id="GL379873">
    <property type="protein sequence ID" value="EGT58934.1"/>
    <property type="molecule type" value="Genomic_DNA"/>
</dbReference>
<evidence type="ECO:0000313" key="2">
    <source>
        <dbReference type="EMBL" id="EGT58934.1"/>
    </source>
</evidence>